<dbReference type="eggNOG" id="ENOG5030QD1">
    <property type="taxonomic scope" value="Bacteria"/>
</dbReference>
<gene>
    <name evidence="1" type="ordered locus">FBFL15_0107</name>
</gene>
<evidence type="ECO:0000313" key="2">
    <source>
        <dbReference type="Proteomes" id="UP000009186"/>
    </source>
</evidence>
<dbReference type="HOGENOM" id="CLU_1600279_0_0_10"/>
<accession>G2Z3T0</accession>
<dbReference type="KEGG" id="fbr:FBFL15_0107"/>
<reference evidence="1 2" key="1">
    <citation type="journal article" date="2011" name="Appl. Environ. Microbiol.">
        <title>Complete genome sequence of the fish pathogen Flavobacterium branchiophilum.</title>
        <authorList>
            <consortium name="1:IP"/>
            <consortium name="Microbial Evolutionary Genomics,F-75015 Paris"/>
            <consortium name="France 2:CNRS"/>
            <consortium name="URA2171"/>
            <consortium name="F-75015 Paris,France 3:Unite de Virologie et Immunologie Mol."/>
            <consortium name="INRA,78352 Jouy en Josas Cedex"/>
            <consortium name="France. 4:Unite de Mathemathique"/>
            <consortium name="Informatique et Genome,INRA"/>
            <consortium name="78352 Jouy en Josas Cedex"/>
            <consortium name="France. 5:CEA/Genoscope"/>
            <consortium name="Evry"/>
            <consortium name="France"/>
            <person name="Touchon M."/>
            <person name="Barbier P."/>
            <person name="Bernardet J.F."/>
            <person name="Loux V."/>
            <person name="Vacherie B."/>
            <person name="Barbe V."/>
            <person name="Rocha E.P."/>
            <person name="Duchaud E."/>
        </authorList>
    </citation>
    <scope>NUCLEOTIDE SEQUENCE [LARGE SCALE GENOMIC DNA]</scope>
    <source>
        <strain evidence="1 2">FL-15</strain>
    </source>
</reference>
<keyword evidence="2" id="KW-1185">Reference proteome</keyword>
<dbReference type="EMBL" id="FQ859183">
    <property type="protein sequence ID" value="CCB68261.1"/>
    <property type="molecule type" value="Genomic_DNA"/>
</dbReference>
<organism evidence="1 2">
    <name type="scientific">Flavobacterium branchiophilum (strain FL-15)</name>
    <dbReference type="NCBI Taxonomy" id="1034807"/>
    <lineage>
        <taxon>Bacteria</taxon>
        <taxon>Pseudomonadati</taxon>
        <taxon>Bacteroidota</taxon>
        <taxon>Flavobacteriia</taxon>
        <taxon>Flavobacteriales</taxon>
        <taxon>Flavobacteriaceae</taxon>
        <taxon>Flavobacterium</taxon>
    </lineage>
</organism>
<name>G2Z3T0_FLABF</name>
<evidence type="ECO:0000313" key="1">
    <source>
        <dbReference type="EMBL" id="CCB68261.1"/>
    </source>
</evidence>
<dbReference type="AlphaFoldDB" id="G2Z3T0"/>
<protein>
    <submittedName>
        <fullName evidence="1">Uncharacterized protein</fullName>
    </submittedName>
</protein>
<dbReference type="Proteomes" id="UP000009186">
    <property type="component" value="Chromosome"/>
</dbReference>
<sequence>MIFVSCSKEKNKEINFHAFYSENGKANSNNRKINSYILFSKNTVGQICLIKSNDIFYTYKKNKIKDKYEVFFNNVLSQKTLMEIDSLDYICFKVDNNIESDFINLKKNIILNKYTVKSSNDKSYIIKNKLKNNEILSVAYTLFKSGYAVTYNDYLGVYYVKELMIVTDD</sequence>
<proteinExistence type="predicted"/>